<feature type="transmembrane region" description="Helical" evidence="2">
    <location>
        <begin position="128"/>
        <end position="147"/>
    </location>
</feature>
<name>A0ABP6N790_9ACTN</name>
<dbReference type="Proteomes" id="UP001500320">
    <property type="component" value="Unassembled WGS sequence"/>
</dbReference>
<protein>
    <recommendedName>
        <fullName evidence="5">Rod shape-determining protein MreD</fullName>
    </recommendedName>
</protein>
<evidence type="ECO:0000256" key="2">
    <source>
        <dbReference type="SAM" id="Phobius"/>
    </source>
</evidence>
<keyword evidence="4" id="KW-1185">Reference proteome</keyword>
<keyword evidence="2" id="KW-1133">Transmembrane helix</keyword>
<reference evidence="4" key="1">
    <citation type="journal article" date="2019" name="Int. J. Syst. Evol. Microbiol.">
        <title>The Global Catalogue of Microorganisms (GCM) 10K type strain sequencing project: providing services to taxonomists for standard genome sequencing and annotation.</title>
        <authorList>
            <consortium name="The Broad Institute Genomics Platform"/>
            <consortium name="The Broad Institute Genome Sequencing Center for Infectious Disease"/>
            <person name="Wu L."/>
            <person name="Ma J."/>
        </authorList>
    </citation>
    <scope>NUCLEOTIDE SEQUENCE [LARGE SCALE GENOMIC DNA]</scope>
    <source>
        <strain evidence="4">JCM 9373</strain>
    </source>
</reference>
<organism evidence="3 4">
    <name type="scientific">Planomonospora alba</name>
    <dbReference type="NCBI Taxonomy" id="161354"/>
    <lineage>
        <taxon>Bacteria</taxon>
        <taxon>Bacillati</taxon>
        <taxon>Actinomycetota</taxon>
        <taxon>Actinomycetes</taxon>
        <taxon>Streptosporangiales</taxon>
        <taxon>Streptosporangiaceae</taxon>
        <taxon>Planomonospora</taxon>
    </lineage>
</organism>
<proteinExistence type="predicted"/>
<feature type="transmembrane region" description="Helical" evidence="2">
    <location>
        <begin position="95"/>
        <end position="116"/>
    </location>
</feature>
<keyword evidence="2" id="KW-0812">Transmembrane</keyword>
<gene>
    <name evidence="3" type="ORF">GCM10010466_31780</name>
</gene>
<evidence type="ECO:0008006" key="5">
    <source>
        <dbReference type="Google" id="ProtNLM"/>
    </source>
</evidence>
<feature type="region of interest" description="Disordered" evidence="1">
    <location>
        <begin position="153"/>
        <end position="228"/>
    </location>
</feature>
<feature type="compositionally biased region" description="Basic residues" evidence="1">
    <location>
        <begin position="203"/>
        <end position="220"/>
    </location>
</feature>
<dbReference type="EMBL" id="BAAAUT010000023">
    <property type="protein sequence ID" value="GAA3138468.1"/>
    <property type="molecule type" value="Genomic_DNA"/>
</dbReference>
<comment type="caution">
    <text evidence="3">The sequence shown here is derived from an EMBL/GenBank/DDBJ whole genome shotgun (WGS) entry which is preliminary data.</text>
</comment>
<keyword evidence="2" id="KW-0472">Membrane</keyword>
<sequence>MRTRLAVAALLAPLLQVTLVERLPLPGGVVPDLPLLVAVVAGRACGPLAGVLTGFATGLTAGLIPPAVPPLGRDALVLCLTGYACGLLRRLPPPAALTLGVLGGSLAHAGLGALLGDPRVPAAALARVLPLAVPYGLLASPLVWFPITRRRRDPDHLPVPRTTDAKPFTPSFTLPSPPRPRPRDLALPRPGLPPVAGADPGRRPVRRSRRRRARAPHHPAGRTGADRR</sequence>
<evidence type="ECO:0000256" key="1">
    <source>
        <dbReference type="SAM" id="MobiDB-lite"/>
    </source>
</evidence>
<evidence type="ECO:0000313" key="4">
    <source>
        <dbReference type="Proteomes" id="UP001500320"/>
    </source>
</evidence>
<dbReference type="RefSeq" id="WP_344860150.1">
    <property type="nucleotide sequence ID" value="NZ_BAAAUT010000023.1"/>
</dbReference>
<accession>A0ABP6N790</accession>
<evidence type="ECO:0000313" key="3">
    <source>
        <dbReference type="EMBL" id="GAA3138468.1"/>
    </source>
</evidence>